<gene>
    <name evidence="9" type="ORF">H8923_07130</name>
</gene>
<proteinExistence type="inferred from homology"/>
<comment type="caution">
    <text evidence="9">The sequence shown here is derived from an EMBL/GenBank/DDBJ whole genome shotgun (WGS) entry which is preliminary data.</text>
</comment>
<evidence type="ECO:0000256" key="5">
    <source>
        <dbReference type="ARBA" id="ARBA00022840"/>
    </source>
</evidence>
<keyword evidence="10" id="KW-1185">Reference proteome</keyword>
<keyword evidence="2" id="KW-0808">Transferase</keyword>
<dbReference type="InterPro" id="IPR037051">
    <property type="entry name" value="4-carb_acid_sugar_kinase_N_sf"/>
</dbReference>
<evidence type="ECO:0000259" key="8">
    <source>
        <dbReference type="Pfam" id="PF17042"/>
    </source>
</evidence>
<keyword evidence="3" id="KW-0547">Nucleotide-binding</keyword>
<keyword evidence="5" id="KW-0067">ATP-binding</keyword>
<dbReference type="Pfam" id="PF07005">
    <property type="entry name" value="SBD_N"/>
    <property type="match status" value="1"/>
</dbReference>
<feature type="domain" description="Four-carbon acid sugar kinase N-terminal" evidence="7">
    <location>
        <begin position="4"/>
        <end position="219"/>
    </location>
</feature>
<feature type="domain" description="Four-carbon acid sugar kinase nucleotide binding" evidence="8">
    <location>
        <begin position="241"/>
        <end position="408"/>
    </location>
</feature>
<dbReference type="InterPro" id="IPR031475">
    <property type="entry name" value="NBD_C"/>
</dbReference>
<dbReference type="InterPro" id="IPR042213">
    <property type="entry name" value="NBD_C_sf"/>
</dbReference>
<sequence length="424" mass="47394">MIKLLIIADDFTGALDTGVQFASEGIKTRVLVYNPCEKLIDDEDNDTDVLVIDAETRHLSKEKAYKIIYDIVKKSKEENIKFLYKKTDSALRGNIGSELSAMLKASNEKSLPFIPAFPKMNRITKNGVHYIDNIPVDKSVFGQDPFEPVKYSSVKEIIKDQSSIETIEIPVANKVLAKKSKGILIYDAQSEEDLQNIGSQILKDNMCNIMAGCAGFAEVLPRILGLSGNIQSKVKLSEKLLVVCGSVNPITKRQLDYGEKYGFKRIHLSPEQKIKEKYWETEEGLNKLKKIKYSIQESDCCILDSNDKDSDNETFEYANLNGVSVEEIRVNISQTMGYLLKKIIDKNVNATFLVTGGDTLLGFMEKVGVNELTPICELTKGCVLTQMEYGEKIYHVISKSGGFGEENLIKTLIDLLKSKEINVG</sequence>
<dbReference type="SUPFAM" id="SSF142764">
    <property type="entry name" value="YgbK-like"/>
    <property type="match status" value="1"/>
</dbReference>
<accession>A0ABR7JNQ6</accession>
<organism evidence="9 10">
    <name type="scientific">Romboutsia faecis</name>
    <dbReference type="NCBI Taxonomy" id="2764597"/>
    <lineage>
        <taxon>Bacteria</taxon>
        <taxon>Bacillati</taxon>
        <taxon>Bacillota</taxon>
        <taxon>Clostridia</taxon>
        <taxon>Peptostreptococcales</taxon>
        <taxon>Peptostreptococcaceae</taxon>
        <taxon>Romboutsia</taxon>
    </lineage>
</organism>
<evidence type="ECO:0000256" key="6">
    <source>
        <dbReference type="ARBA" id="ARBA00023277"/>
    </source>
</evidence>
<keyword evidence="4 9" id="KW-0418">Kinase</keyword>
<dbReference type="RefSeq" id="WP_153926023.1">
    <property type="nucleotide sequence ID" value="NZ_JACRWE010000003.1"/>
</dbReference>
<protein>
    <submittedName>
        <fullName evidence="9">Four-carbon acid sugar kinase family protein</fullName>
    </submittedName>
</protein>
<dbReference type="GO" id="GO:0016301">
    <property type="term" value="F:kinase activity"/>
    <property type="evidence" value="ECO:0007669"/>
    <property type="project" value="UniProtKB-KW"/>
</dbReference>
<dbReference type="Gene3D" id="3.40.50.10840">
    <property type="entry name" value="Putative sugar-binding, N-terminal domain"/>
    <property type="match status" value="1"/>
</dbReference>
<evidence type="ECO:0000313" key="9">
    <source>
        <dbReference type="EMBL" id="MBC5996528.1"/>
    </source>
</evidence>
<evidence type="ECO:0000256" key="1">
    <source>
        <dbReference type="ARBA" id="ARBA00005715"/>
    </source>
</evidence>
<dbReference type="EMBL" id="JACRWE010000003">
    <property type="protein sequence ID" value="MBC5996528.1"/>
    <property type="molecule type" value="Genomic_DNA"/>
</dbReference>
<dbReference type="Gene3D" id="3.40.980.20">
    <property type="entry name" value="Four-carbon acid sugar kinase, nucleotide binding domain"/>
    <property type="match status" value="1"/>
</dbReference>
<name>A0ABR7JNQ6_9FIRM</name>
<dbReference type="Pfam" id="PF17042">
    <property type="entry name" value="NBD_C"/>
    <property type="match status" value="1"/>
</dbReference>
<evidence type="ECO:0000256" key="2">
    <source>
        <dbReference type="ARBA" id="ARBA00022679"/>
    </source>
</evidence>
<evidence type="ECO:0000313" key="10">
    <source>
        <dbReference type="Proteomes" id="UP000609849"/>
    </source>
</evidence>
<evidence type="ECO:0000259" key="7">
    <source>
        <dbReference type="Pfam" id="PF07005"/>
    </source>
</evidence>
<reference evidence="9 10" key="1">
    <citation type="submission" date="2020-08" db="EMBL/GenBank/DDBJ databases">
        <authorList>
            <person name="Liu C."/>
            <person name="Sun Q."/>
        </authorList>
    </citation>
    <scope>NUCLEOTIDE SEQUENCE [LARGE SCALE GENOMIC DNA]</scope>
    <source>
        <strain evidence="9 10">NSJ-18</strain>
    </source>
</reference>
<evidence type="ECO:0000256" key="3">
    <source>
        <dbReference type="ARBA" id="ARBA00022741"/>
    </source>
</evidence>
<dbReference type="InterPro" id="IPR010737">
    <property type="entry name" value="4-carb_acid_sugar_kinase_N"/>
</dbReference>
<comment type="similarity">
    <text evidence="1">Belongs to the four-carbon acid sugar kinase family.</text>
</comment>
<dbReference type="Proteomes" id="UP000609849">
    <property type="component" value="Unassembled WGS sequence"/>
</dbReference>
<keyword evidence="6" id="KW-0119">Carbohydrate metabolism</keyword>
<evidence type="ECO:0000256" key="4">
    <source>
        <dbReference type="ARBA" id="ARBA00022777"/>
    </source>
</evidence>